<keyword evidence="4" id="KW-1185">Reference proteome</keyword>
<organism evidence="3 4">
    <name type="scientific">Stephania japonica</name>
    <dbReference type="NCBI Taxonomy" id="461633"/>
    <lineage>
        <taxon>Eukaryota</taxon>
        <taxon>Viridiplantae</taxon>
        <taxon>Streptophyta</taxon>
        <taxon>Embryophyta</taxon>
        <taxon>Tracheophyta</taxon>
        <taxon>Spermatophyta</taxon>
        <taxon>Magnoliopsida</taxon>
        <taxon>Ranunculales</taxon>
        <taxon>Menispermaceae</taxon>
        <taxon>Menispermoideae</taxon>
        <taxon>Cissampelideae</taxon>
        <taxon>Stephania</taxon>
    </lineage>
</organism>
<comment type="caution">
    <text evidence="3">The sequence shown here is derived from an EMBL/GenBank/DDBJ whole genome shotgun (WGS) entry which is preliminary data.</text>
</comment>
<dbReference type="AlphaFoldDB" id="A0AAP0J0E8"/>
<sequence length="125" mass="14126">MFLFLCAGLLQCFIQQHKVHHSFSSMGSVKGKHWRRLVWFVASALALIVSGTKGIDIFLEWDVSIDSNARPFSADQPVITINGQFPGPLINITTNDMVHVNIINNLDERMTWCIICNGIYLSFDE</sequence>
<proteinExistence type="inferred from homology"/>
<evidence type="ECO:0000313" key="3">
    <source>
        <dbReference type="EMBL" id="KAK9124112.1"/>
    </source>
</evidence>
<dbReference type="GO" id="GO:0005507">
    <property type="term" value="F:copper ion binding"/>
    <property type="evidence" value="ECO:0007669"/>
    <property type="project" value="InterPro"/>
</dbReference>
<dbReference type="EMBL" id="JBBNAE010000005">
    <property type="protein sequence ID" value="KAK9124112.1"/>
    <property type="molecule type" value="Genomic_DNA"/>
</dbReference>
<name>A0AAP0J0E8_9MAGN</name>
<accession>A0AAP0J0E8</accession>
<evidence type="ECO:0000313" key="4">
    <source>
        <dbReference type="Proteomes" id="UP001417504"/>
    </source>
</evidence>
<feature type="domain" description="Plastocyanin-like" evidence="2">
    <location>
        <begin position="74"/>
        <end position="111"/>
    </location>
</feature>
<evidence type="ECO:0000259" key="2">
    <source>
        <dbReference type="Pfam" id="PF07732"/>
    </source>
</evidence>
<dbReference type="Pfam" id="PF07732">
    <property type="entry name" value="Cu-oxidase_3"/>
    <property type="match status" value="1"/>
</dbReference>
<dbReference type="SUPFAM" id="SSF49503">
    <property type="entry name" value="Cupredoxins"/>
    <property type="match status" value="1"/>
</dbReference>
<dbReference type="InterPro" id="IPR008972">
    <property type="entry name" value="Cupredoxin"/>
</dbReference>
<dbReference type="Gene3D" id="2.60.40.420">
    <property type="entry name" value="Cupredoxins - blue copper proteins"/>
    <property type="match status" value="1"/>
</dbReference>
<reference evidence="3 4" key="1">
    <citation type="submission" date="2024-01" db="EMBL/GenBank/DDBJ databases">
        <title>Genome assemblies of Stephania.</title>
        <authorList>
            <person name="Yang L."/>
        </authorList>
    </citation>
    <scope>NUCLEOTIDE SEQUENCE [LARGE SCALE GENOMIC DNA]</scope>
    <source>
        <strain evidence="3">QJT</strain>
        <tissue evidence="3">Leaf</tissue>
    </source>
</reference>
<dbReference type="Proteomes" id="UP001417504">
    <property type="component" value="Unassembled WGS sequence"/>
</dbReference>
<evidence type="ECO:0000256" key="1">
    <source>
        <dbReference type="ARBA" id="ARBA00010609"/>
    </source>
</evidence>
<gene>
    <name evidence="3" type="ORF">Sjap_013714</name>
</gene>
<comment type="similarity">
    <text evidence="1">Belongs to the multicopper oxidase family.</text>
</comment>
<protein>
    <recommendedName>
        <fullName evidence="2">Plastocyanin-like domain-containing protein</fullName>
    </recommendedName>
</protein>
<dbReference type="InterPro" id="IPR011707">
    <property type="entry name" value="Cu-oxidase-like_N"/>
</dbReference>